<proteinExistence type="predicted"/>
<accession>A0A2G9YIL4</accession>
<dbReference type="GO" id="GO:0006352">
    <property type="term" value="P:DNA-templated transcription initiation"/>
    <property type="evidence" value="ECO:0007669"/>
    <property type="project" value="InterPro"/>
</dbReference>
<name>A0A2G9YIL4_9BACT</name>
<dbReference type="SUPFAM" id="SSF88946">
    <property type="entry name" value="Sigma2 domain of RNA polymerase sigma factors"/>
    <property type="match status" value="1"/>
</dbReference>
<comment type="caution">
    <text evidence="1">The sequence shown here is derived from an EMBL/GenBank/DDBJ whole genome shotgun (WGS) entry which is preliminary data.</text>
</comment>
<sequence length="174" mass="20301">MSFEELNQRLSPTIKRIVYRLNGHYRSFDHDDLYQEATIHLWSNFLKGKLNDKTDSYILQGCYFHLKNYIRKINECSNIISVDTVLSNNEGATLEDALGEFWACDDCREDLHNKFLVQSIWSDGFNSKEIDLLDYFSQGLSTRDIGQRMGVSHVSVVKMMQKIRAKSKKHLDKI</sequence>
<reference evidence="1 2" key="1">
    <citation type="submission" date="2017-09" db="EMBL/GenBank/DDBJ databases">
        <title>Depth-based differentiation of microbial function through sediment-hosted aquifers and enrichment of novel symbionts in the deep terrestrial subsurface.</title>
        <authorList>
            <person name="Probst A.J."/>
            <person name="Ladd B."/>
            <person name="Jarett J.K."/>
            <person name="Geller-Mcgrath D.E."/>
            <person name="Sieber C.M."/>
            <person name="Emerson J.B."/>
            <person name="Anantharaman K."/>
            <person name="Thomas B.C."/>
            <person name="Malmstrom R."/>
            <person name="Stieglmeier M."/>
            <person name="Klingl A."/>
            <person name="Woyke T."/>
            <person name="Ryan C.M."/>
            <person name="Banfield J.F."/>
        </authorList>
    </citation>
    <scope>NUCLEOTIDE SEQUENCE [LARGE SCALE GENOMIC DNA]</scope>
    <source>
        <strain evidence="1">CG23_combo_of_CG06-09_8_20_14_all_41_10</strain>
    </source>
</reference>
<dbReference type="AlphaFoldDB" id="A0A2G9YIL4"/>
<dbReference type="GO" id="GO:0003700">
    <property type="term" value="F:DNA-binding transcription factor activity"/>
    <property type="evidence" value="ECO:0007669"/>
    <property type="project" value="InterPro"/>
</dbReference>
<dbReference type="EMBL" id="PCRK01000116">
    <property type="protein sequence ID" value="PIP19087.1"/>
    <property type="molecule type" value="Genomic_DNA"/>
</dbReference>
<gene>
    <name evidence="1" type="ORF">COX41_04815</name>
</gene>
<dbReference type="Proteomes" id="UP000231292">
    <property type="component" value="Unassembled WGS sequence"/>
</dbReference>
<organism evidence="1 2">
    <name type="scientific">Candidatus Sherwoodlollariibacterium unditelluris</name>
    <dbReference type="NCBI Taxonomy" id="1974757"/>
    <lineage>
        <taxon>Bacteria</taxon>
        <taxon>Pseudomonadati</taxon>
        <taxon>Candidatus Omnitrophota</taxon>
        <taxon>Candidatus Sherwoodlollariibacterium</taxon>
    </lineage>
</organism>
<evidence type="ECO:0000313" key="2">
    <source>
        <dbReference type="Proteomes" id="UP000231292"/>
    </source>
</evidence>
<dbReference type="InterPro" id="IPR013325">
    <property type="entry name" value="RNA_pol_sigma_r2"/>
</dbReference>
<protein>
    <submittedName>
        <fullName evidence="1">Uncharacterized protein</fullName>
    </submittedName>
</protein>
<evidence type="ECO:0000313" key="1">
    <source>
        <dbReference type="EMBL" id="PIP19087.1"/>
    </source>
</evidence>
<dbReference type="Gene3D" id="1.10.1740.10">
    <property type="match status" value="1"/>
</dbReference>